<dbReference type="Pfam" id="PF08707">
    <property type="entry name" value="PriCT_2"/>
    <property type="match status" value="1"/>
</dbReference>
<dbReference type="InterPro" id="IPR025048">
    <property type="entry name" value="DUF3987"/>
</dbReference>
<dbReference type="Proteomes" id="UP000470771">
    <property type="component" value="Unassembled WGS sequence"/>
</dbReference>
<dbReference type="GO" id="GO:0016817">
    <property type="term" value="F:hydrolase activity, acting on acid anhydrides"/>
    <property type="evidence" value="ECO:0007669"/>
    <property type="project" value="InterPro"/>
</dbReference>
<dbReference type="InterPro" id="IPR014819">
    <property type="entry name" value="PriCT_2"/>
</dbReference>
<keyword evidence="4" id="KW-1185">Reference proteome</keyword>
<reference evidence="3 4" key="1">
    <citation type="submission" date="2019-12" db="EMBL/GenBank/DDBJ databases">
        <authorList>
            <person name="Zhao J."/>
        </authorList>
    </citation>
    <scope>NUCLEOTIDE SEQUENCE [LARGE SCALE GENOMIC DNA]</scope>
    <source>
        <strain evidence="3 4">S-15</strain>
    </source>
</reference>
<comment type="caution">
    <text evidence="3">The sequence shown here is derived from an EMBL/GenBank/DDBJ whole genome shotgun (WGS) entry which is preliminary data.</text>
</comment>
<dbReference type="AlphaFoldDB" id="A0A6N9NIA2"/>
<evidence type="ECO:0000259" key="2">
    <source>
        <dbReference type="Pfam" id="PF08707"/>
    </source>
</evidence>
<dbReference type="EMBL" id="WWNE01000007">
    <property type="protein sequence ID" value="NBG66408.1"/>
    <property type="molecule type" value="Genomic_DNA"/>
</dbReference>
<accession>A0A6N9NIA2</accession>
<sequence length="585" mass="66053">MREKFNLNDWVDTPKQQAIDTEPKQESTIKTSKAQAKQEAPKQSVELTEVETVVAKLEEAQQDITGTYSDWRNVGFAFADELGESGRDLFHRVSRFHGDYNQKECDEQFDKCLQSKGHGINISTFFYLAKQAGIKIGKAESTIEVKPMDMPTIPDSVFPQLPEFLQNVTMYANSSEERDILLLGAVVCLSACMPNVYGIYGNSKVHPNLFVFVTGRASAGKGVLNHCKHLVNPVHHDLREQAARAKQEYEIELAAYNQSKGSDTSVQKPAKPPEMMLYIPANNSSTGAYQLLADGGGKGLIFETEGDTLAQSFKSDYGNYSDGFRKAFHHETISYFRRTDKEFVEIEKPCISAMLSGTPKQITSLIPSSENGLFSRFMFYYMNTKYEWLDVFANTESGALEDYFKGLGDTFYEYYKYLKATPPICYKLSPGQQKEFNQYFAQMQQKYLALLGDDFLGSIRRLGLITFRLSMIFTVLRSFETGEAANPLVCADEDFQAALSIIAVLMKHSSHIFSELPEETQLPIHKTTKEQFFDALPPTFNRQAYLKLAETLGINPKTAEGYIGQFKKKGLIHHPRQDHYTKSGK</sequence>
<evidence type="ECO:0000256" key="1">
    <source>
        <dbReference type="SAM" id="MobiDB-lite"/>
    </source>
</evidence>
<evidence type="ECO:0000313" key="4">
    <source>
        <dbReference type="Proteomes" id="UP000470771"/>
    </source>
</evidence>
<protein>
    <submittedName>
        <fullName evidence="3">DUF3987 domain-containing protein</fullName>
    </submittedName>
</protein>
<organism evidence="3 4">
    <name type="scientific">Acidiluteibacter ferrifornacis</name>
    <dbReference type="NCBI Taxonomy" id="2692424"/>
    <lineage>
        <taxon>Bacteria</taxon>
        <taxon>Pseudomonadati</taxon>
        <taxon>Bacteroidota</taxon>
        <taxon>Flavobacteriia</taxon>
        <taxon>Flavobacteriales</taxon>
        <taxon>Cryomorphaceae</taxon>
        <taxon>Acidiluteibacter</taxon>
    </lineage>
</organism>
<dbReference type="RefSeq" id="WP_160633359.1">
    <property type="nucleotide sequence ID" value="NZ_WWNE01000007.1"/>
</dbReference>
<feature type="region of interest" description="Disordered" evidence="1">
    <location>
        <begin position="1"/>
        <end position="42"/>
    </location>
</feature>
<proteinExistence type="predicted"/>
<feature type="domain" description="Primase C-terminal 2" evidence="2">
    <location>
        <begin position="58"/>
        <end position="129"/>
    </location>
</feature>
<evidence type="ECO:0000313" key="3">
    <source>
        <dbReference type="EMBL" id="NBG66408.1"/>
    </source>
</evidence>
<dbReference type="Pfam" id="PF13148">
    <property type="entry name" value="DUF3987"/>
    <property type="match status" value="1"/>
</dbReference>
<gene>
    <name evidence="3" type="ORF">GQN54_09790</name>
</gene>
<name>A0A6N9NIA2_9FLAO</name>